<dbReference type="Pfam" id="PF14054">
    <property type="entry name" value="DUF4249"/>
    <property type="match status" value="1"/>
</dbReference>
<name>A0ABS3BNV7_9BACT</name>
<evidence type="ECO:0000313" key="2">
    <source>
        <dbReference type="EMBL" id="MBN7800010.1"/>
    </source>
</evidence>
<accession>A0ABS3BNV7</accession>
<feature type="chain" id="PRO_5045756332" evidence="1">
    <location>
        <begin position="19"/>
        <end position="382"/>
    </location>
</feature>
<proteinExistence type="predicted"/>
<gene>
    <name evidence="2" type="ORF">J0A67_04010</name>
</gene>
<evidence type="ECO:0000313" key="3">
    <source>
        <dbReference type="Proteomes" id="UP000664698"/>
    </source>
</evidence>
<comment type="caution">
    <text evidence="2">The sequence shown here is derived from an EMBL/GenBank/DDBJ whole genome shotgun (WGS) entry which is preliminary data.</text>
</comment>
<keyword evidence="1" id="KW-0732">Signal</keyword>
<reference evidence="2 3" key="1">
    <citation type="submission" date="2021-03" db="EMBL/GenBank/DDBJ databases">
        <title>novel species isolated from a fishpond in China.</title>
        <authorList>
            <person name="Lu H."/>
            <person name="Cai Z."/>
        </authorList>
    </citation>
    <scope>NUCLEOTIDE SEQUENCE [LARGE SCALE GENOMIC DNA]</scope>
    <source>
        <strain evidence="2 3">JCM 31546</strain>
    </source>
</reference>
<dbReference type="Proteomes" id="UP000664698">
    <property type="component" value="Unassembled WGS sequence"/>
</dbReference>
<sequence length="382" mass="42861">MRKGIVFLFLVLSLFACKEPFEPELSEANLRVLTVEGYLDTEGKPSELYLGYTRRIYGDNLGPGSTPAVGAEVFLESSEGNRYPLVDVGDGFYQFAQDIEEEGSYRLKILLEGEGYTSESLHPLISTPIEDIGFEKDERGVEVYITTKGSGTVEDFLWTFTETYAFSPKFVSPYIYRPETGEVDTRRPEETIYLCFRTLNSSDLILETSSNFDEGVIFKKPITRIIPGDERLSTRYSILVSQMALSPEAAEFWETMRKNTDDIGTIFSPMPSNITGNVSKDLDPSAPVIGFVSLGVIQERRMFIGVQEVSPWVNNLEAYYDCELDADTVSASGFEERFGTGVKFPAMAVFVESSIIGYRSALRRCVDCTLRGSNVKPDFWED</sequence>
<dbReference type="PROSITE" id="PS51257">
    <property type="entry name" value="PROKAR_LIPOPROTEIN"/>
    <property type="match status" value="1"/>
</dbReference>
<protein>
    <submittedName>
        <fullName evidence="2">DUF4249 domain-containing protein</fullName>
    </submittedName>
</protein>
<evidence type="ECO:0000256" key="1">
    <source>
        <dbReference type="SAM" id="SignalP"/>
    </source>
</evidence>
<dbReference type="RefSeq" id="WP_206567978.1">
    <property type="nucleotide sequence ID" value="NZ_JAFKCW010000001.1"/>
</dbReference>
<keyword evidence="3" id="KW-1185">Reference proteome</keyword>
<feature type="signal peptide" evidence="1">
    <location>
        <begin position="1"/>
        <end position="18"/>
    </location>
</feature>
<organism evidence="2 3">
    <name type="scientific">Algoriphagus aestuariicola</name>
    <dbReference type="NCBI Taxonomy" id="1852016"/>
    <lineage>
        <taxon>Bacteria</taxon>
        <taxon>Pseudomonadati</taxon>
        <taxon>Bacteroidota</taxon>
        <taxon>Cytophagia</taxon>
        <taxon>Cytophagales</taxon>
        <taxon>Cyclobacteriaceae</taxon>
        <taxon>Algoriphagus</taxon>
    </lineage>
</organism>
<dbReference type="EMBL" id="JAFKCW010000001">
    <property type="protein sequence ID" value="MBN7800010.1"/>
    <property type="molecule type" value="Genomic_DNA"/>
</dbReference>
<dbReference type="InterPro" id="IPR025345">
    <property type="entry name" value="DUF4249"/>
</dbReference>